<protein>
    <submittedName>
        <fullName evidence="6">Transporter protein SMF1/ESP1</fullName>
    </submittedName>
</protein>
<feature type="transmembrane region" description="Helical" evidence="5">
    <location>
        <begin position="167"/>
        <end position="187"/>
    </location>
</feature>
<keyword evidence="4 5" id="KW-0472">Membrane</keyword>
<dbReference type="Proteomes" id="UP000002037">
    <property type="component" value="Unassembled WGS sequence"/>
</dbReference>
<feature type="transmembrane region" description="Helical" evidence="5">
    <location>
        <begin position="239"/>
        <end position="263"/>
    </location>
</feature>
<dbReference type="PANTHER" id="PTHR11706">
    <property type="entry name" value="SOLUTE CARRIER PROTEIN FAMILY 11 MEMBER"/>
    <property type="match status" value="1"/>
</dbReference>
<feature type="transmembrane region" description="Helical" evidence="5">
    <location>
        <begin position="55"/>
        <end position="73"/>
    </location>
</feature>
<sequence>MDTASTGSGESRQVRPRHVIQTITNSTISSTETASIRNTHEESKFNYVVNRSKNILKKYGSFMGPGMLISVAYMDPGNYATGITAGASNKYSLLFIVFLSNVIAIFLQSLCIKLGSVTGYDLARSCREFLPKQLNWVLWVLAECAIIATDVAEVIGSAIALNILLKIPLPAGVVITIVDVIFVMMAYRAETSSLKFVKIFEYAIAALVMVVVICFAVELSQITANTREVFRGFVPSKEMFQGSGMTIATSIIGSTVMIHSLFLGSGLVQPRLREYDVKHGYVRLDEIVEKEPESSSRGVVEETSVAPVSTKNEKENNVKVSTYEQEAAYFYTQYKPSYSAINYCFKYSIAELAITLFTLALFVNAAILIVAGATLYGTEEAIDADLYTIHDLLSRTLAPAVGTIFMVALLASGQSAGIVCTIAGQMVSEGHINWTLRPWLRRLVTRGISIVPCLFISVFIGRNGLGIALNISQVIISILLPPLTAPLIYFTSRNKYMKVELGEEDAADGEIEVDETTGKRYRVMTNNWATTIIAVVIWIFVSVLNVYAIYQMAKDGVSG</sequence>
<dbReference type="GO" id="GO:0030026">
    <property type="term" value="P:intracellular manganese ion homeostasis"/>
    <property type="evidence" value="ECO:0007669"/>
    <property type="project" value="TreeGrafter"/>
</dbReference>
<dbReference type="eggNOG" id="KOG1291">
    <property type="taxonomic scope" value="Eukaryota"/>
</dbReference>
<accession>C5M7A9</accession>
<evidence type="ECO:0000313" key="6">
    <source>
        <dbReference type="EMBL" id="EER34879.1"/>
    </source>
</evidence>
<dbReference type="PRINTS" id="PR00447">
    <property type="entry name" value="NATRESASSCMP"/>
</dbReference>
<feature type="transmembrane region" description="Helical" evidence="5">
    <location>
        <begin position="443"/>
        <end position="461"/>
    </location>
</feature>
<dbReference type="GO" id="GO:0015086">
    <property type="term" value="F:cadmium ion transmembrane transporter activity"/>
    <property type="evidence" value="ECO:0007669"/>
    <property type="project" value="TreeGrafter"/>
</dbReference>
<reference evidence="6 7" key="1">
    <citation type="journal article" date="2009" name="Nature">
        <title>Evolution of pathogenicity and sexual reproduction in eight Candida genomes.</title>
        <authorList>
            <person name="Butler G."/>
            <person name="Rasmussen M.D."/>
            <person name="Lin M.F."/>
            <person name="Santos M.A."/>
            <person name="Sakthikumar S."/>
            <person name="Munro C.A."/>
            <person name="Rheinbay E."/>
            <person name="Grabherr M."/>
            <person name="Forche A."/>
            <person name="Reedy J.L."/>
            <person name="Agrafioti I."/>
            <person name="Arnaud M.B."/>
            <person name="Bates S."/>
            <person name="Brown A.J."/>
            <person name="Brunke S."/>
            <person name="Costanzo M.C."/>
            <person name="Fitzpatrick D.A."/>
            <person name="de Groot P.W."/>
            <person name="Harris D."/>
            <person name="Hoyer L.L."/>
            <person name="Hube B."/>
            <person name="Klis F.M."/>
            <person name="Kodira C."/>
            <person name="Lennard N."/>
            <person name="Logue M.E."/>
            <person name="Martin R."/>
            <person name="Neiman A.M."/>
            <person name="Nikolaou E."/>
            <person name="Quail M.A."/>
            <person name="Quinn J."/>
            <person name="Santos M.C."/>
            <person name="Schmitzberger F.F."/>
            <person name="Sherlock G."/>
            <person name="Shah P."/>
            <person name="Silverstein K.A."/>
            <person name="Skrzypek M.S."/>
            <person name="Soll D."/>
            <person name="Staggs R."/>
            <person name="Stansfield I."/>
            <person name="Stumpf M.P."/>
            <person name="Sudbery P.E."/>
            <person name="Srikantha T."/>
            <person name="Zeng Q."/>
            <person name="Berman J."/>
            <person name="Berriman M."/>
            <person name="Heitman J."/>
            <person name="Gow N.A."/>
            <person name="Lorenz M.C."/>
            <person name="Birren B.W."/>
            <person name="Kellis M."/>
            <person name="Cuomo C.A."/>
        </authorList>
    </citation>
    <scope>NUCLEOTIDE SEQUENCE [LARGE SCALE GENOMIC DNA]</scope>
    <source>
        <strain evidence="7">ATCC MYA-3404 / T1</strain>
    </source>
</reference>
<dbReference type="GeneID" id="8300404"/>
<dbReference type="KEGG" id="ctp:CTRG_01741"/>
<evidence type="ECO:0000256" key="1">
    <source>
        <dbReference type="ARBA" id="ARBA00004141"/>
    </source>
</evidence>
<dbReference type="EMBL" id="GG692396">
    <property type="protein sequence ID" value="EER34879.1"/>
    <property type="molecule type" value="Genomic_DNA"/>
</dbReference>
<feature type="transmembrane region" description="Helical" evidence="5">
    <location>
        <begin position="93"/>
        <end position="115"/>
    </location>
</feature>
<dbReference type="Pfam" id="PF01566">
    <property type="entry name" value="Nramp"/>
    <property type="match status" value="2"/>
</dbReference>
<gene>
    <name evidence="6" type="ORF">CTRG_01741</name>
</gene>
<dbReference type="NCBIfam" id="NF037982">
    <property type="entry name" value="Nramp_1"/>
    <property type="match status" value="1"/>
</dbReference>
<dbReference type="RefSeq" id="XP_002547434.1">
    <property type="nucleotide sequence ID" value="XM_002547388.1"/>
</dbReference>
<feature type="transmembrane region" description="Helical" evidence="5">
    <location>
        <begin position="352"/>
        <end position="377"/>
    </location>
</feature>
<dbReference type="OrthoDB" id="409173at2759"/>
<feature type="transmembrane region" description="Helical" evidence="5">
    <location>
        <begin position="136"/>
        <end position="161"/>
    </location>
</feature>
<dbReference type="HOGENOM" id="CLU_020088_4_2_1"/>
<proteinExistence type="inferred from homology"/>
<dbReference type="STRING" id="294747.C5M7A9"/>
<dbReference type="GO" id="GO:0005384">
    <property type="term" value="F:manganese ion transmembrane transporter activity"/>
    <property type="evidence" value="ECO:0007669"/>
    <property type="project" value="TreeGrafter"/>
</dbReference>
<dbReference type="GO" id="GO:0005886">
    <property type="term" value="C:plasma membrane"/>
    <property type="evidence" value="ECO:0007669"/>
    <property type="project" value="TreeGrafter"/>
</dbReference>
<dbReference type="HAMAP" id="MF_00221">
    <property type="entry name" value="NRAMP"/>
    <property type="match status" value="1"/>
</dbReference>
<feature type="transmembrane region" description="Helical" evidence="5">
    <location>
        <begin position="397"/>
        <end position="422"/>
    </location>
</feature>
<feature type="transmembrane region" description="Helical" evidence="5">
    <location>
        <begin position="199"/>
        <end position="219"/>
    </location>
</feature>
<dbReference type="NCBIfam" id="TIGR01197">
    <property type="entry name" value="nramp"/>
    <property type="match status" value="1"/>
</dbReference>
<dbReference type="VEuPathDB" id="FungiDB:CTRG_01741"/>
<evidence type="ECO:0000256" key="5">
    <source>
        <dbReference type="SAM" id="Phobius"/>
    </source>
</evidence>
<name>C5M7A9_CANTT</name>
<keyword evidence="2 5" id="KW-0812">Transmembrane</keyword>
<evidence type="ECO:0000313" key="7">
    <source>
        <dbReference type="Proteomes" id="UP000002037"/>
    </source>
</evidence>
<organism evidence="6 7">
    <name type="scientific">Candida tropicalis (strain ATCC MYA-3404 / T1)</name>
    <name type="common">Yeast</name>
    <dbReference type="NCBI Taxonomy" id="294747"/>
    <lineage>
        <taxon>Eukaryota</taxon>
        <taxon>Fungi</taxon>
        <taxon>Dikarya</taxon>
        <taxon>Ascomycota</taxon>
        <taxon>Saccharomycotina</taxon>
        <taxon>Pichiomycetes</taxon>
        <taxon>Debaryomycetaceae</taxon>
        <taxon>Candida/Lodderomyces clade</taxon>
        <taxon>Candida</taxon>
    </lineage>
</organism>
<feature type="transmembrane region" description="Helical" evidence="5">
    <location>
        <begin position="528"/>
        <end position="550"/>
    </location>
</feature>
<dbReference type="AlphaFoldDB" id="C5M7A9"/>
<feature type="transmembrane region" description="Helical" evidence="5">
    <location>
        <begin position="467"/>
        <end position="490"/>
    </location>
</feature>
<dbReference type="InterPro" id="IPR001046">
    <property type="entry name" value="NRAMP_fam"/>
</dbReference>
<keyword evidence="3 5" id="KW-1133">Transmembrane helix</keyword>
<evidence type="ECO:0000256" key="3">
    <source>
        <dbReference type="ARBA" id="ARBA00022989"/>
    </source>
</evidence>
<comment type="subcellular location">
    <subcellularLocation>
        <location evidence="1">Membrane</location>
        <topology evidence="1">Multi-pass membrane protein</topology>
    </subcellularLocation>
</comment>
<dbReference type="PANTHER" id="PTHR11706:SF101">
    <property type="entry name" value="MANGANESE TRANSPORTER SMF1"/>
    <property type="match status" value="1"/>
</dbReference>
<keyword evidence="7" id="KW-1185">Reference proteome</keyword>
<evidence type="ECO:0000256" key="4">
    <source>
        <dbReference type="ARBA" id="ARBA00023136"/>
    </source>
</evidence>
<evidence type="ECO:0000256" key="2">
    <source>
        <dbReference type="ARBA" id="ARBA00022692"/>
    </source>
</evidence>
<dbReference type="GO" id="GO:0034755">
    <property type="term" value="P:iron ion transmembrane transport"/>
    <property type="evidence" value="ECO:0007669"/>
    <property type="project" value="TreeGrafter"/>
</dbReference>